<protein>
    <submittedName>
        <fullName evidence="2">Uncharacterized protein</fullName>
    </submittedName>
</protein>
<keyword evidence="3" id="KW-1185">Reference proteome</keyword>
<comment type="caution">
    <text evidence="2">The sequence shown here is derived from an EMBL/GenBank/DDBJ whole genome shotgun (WGS) entry which is preliminary data.</text>
</comment>
<feature type="compositionally biased region" description="Basic and acidic residues" evidence="1">
    <location>
        <begin position="178"/>
        <end position="191"/>
    </location>
</feature>
<proteinExistence type="predicted"/>
<feature type="compositionally biased region" description="Basic residues" evidence="1">
    <location>
        <begin position="159"/>
        <end position="177"/>
    </location>
</feature>
<evidence type="ECO:0000313" key="3">
    <source>
        <dbReference type="Proteomes" id="UP000053232"/>
    </source>
</evidence>
<dbReference type="AlphaFoldDB" id="A0A073I0L9"/>
<gene>
    <name evidence="2" type="ORF">OXYTRIMIC_171</name>
</gene>
<dbReference type="Proteomes" id="UP000053232">
    <property type="component" value="Unassembled WGS sequence"/>
</dbReference>
<name>A0A073I0L9_9SPIT</name>
<accession>A0A073I0L9</accession>
<feature type="region of interest" description="Disordered" evidence="1">
    <location>
        <begin position="138"/>
        <end position="191"/>
    </location>
</feature>
<organism evidence="2 3">
    <name type="scientific">Oxytricha trifallax</name>
    <dbReference type="NCBI Taxonomy" id="1172189"/>
    <lineage>
        <taxon>Eukaryota</taxon>
        <taxon>Sar</taxon>
        <taxon>Alveolata</taxon>
        <taxon>Ciliophora</taxon>
        <taxon>Intramacronucleata</taxon>
        <taxon>Spirotrichea</taxon>
        <taxon>Stichotrichia</taxon>
        <taxon>Sporadotrichida</taxon>
        <taxon>Oxytrichidae</taxon>
        <taxon>Oxytrichinae</taxon>
        <taxon>Oxytricha</taxon>
    </lineage>
</organism>
<evidence type="ECO:0000313" key="2">
    <source>
        <dbReference type="EMBL" id="KEJ83020.1"/>
    </source>
</evidence>
<evidence type="ECO:0000256" key="1">
    <source>
        <dbReference type="SAM" id="MobiDB-lite"/>
    </source>
</evidence>
<dbReference type="EMBL" id="ARYC01001159">
    <property type="protein sequence ID" value="KEJ83020.1"/>
    <property type="molecule type" value="Genomic_DNA"/>
</dbReference>
<sequence length="191" mass="23174">MKTKNTLWQKQNQGFWYFLSNDSQTFKITKISKNYISDLSDSVEELNQFDFIRDYFGAINIFYEVRACNQNERKVDKSLHNMFHLIYQQKSYQDINTIWANFKLLAEQQLKLPDIRNNKFALPPLRHNPTDFYSYQNTQNQANKQKKARPKFQNNQFKTQRKFMRKIPIKMITRKQKAKEEELENKRQKKG</sequence>
<reference evidence="3" key="1">
    <citation type="journal article" date="2014" name="Cell">
        <title>The Architecture of a Scrambled Genome Reveals Massive Levels of Genomic Rearrangement during Development.</title>
        <authorList>
            <person name="Chen X."/>
            <person name="Bracht J.R."/>
            <person name="Goldman A.D."/>
            <person name="Dolzhenko E."/>
            <person name="Clay D.M."/>
            <person name="Swart E.C."/>
            <person name="Perlman D.H."/>
            <person name="Doak T.G."/>
            <person name="Stuart A."/>
            <person name="Amemiya C.T."/>
            <person name="Sebra R.P."/>
            <person name="Landweber L.F."/>
        </authorList>
    </citation>
    <scope>NUCLEOTIDE SEQUENCE [LARGE SCALE GENOMIC DNA]</scope>
    <source>
        <strain evidence="3">JRB310</strain>
    </source>
</reference>